<feature type="region of interest" description="Disordered" evidence="1">
    <location>
        <begin position="610"/>
        <end position="636"/>
    </location>
</feature>
<feature type="compositionally biased region" description="Low complexity" evidence="1">
    <location>
        <begin position="610"/>
        <end position="624"/>
    </location>
</feature>
<protein>
    <submittedName>
        <fullName evidence="2">Uncharacterized protein</fullName>
    </submittedName>
</protein>
<dbReference type="OrthoDB" id="5296720at2759"/>
<evidence type="ECO:0000313" key="3">
    <source>
        <dbReference type="Proteomes" id="UP000248349"/>
    </source>
</evidence>
<dbReference type="STRING" id="1450539.A0A318ZDQ2"/>
<gene>
    <name evidence="2" type="ORF">BP01DRAFT_423284</name>
</gene>
<keyword evidence="3" id="KW-1185">Reference proteome</keyword>
<evidence type="ECO:0000256" key="1">
    <source>
        <dbReference type="SAM" id="MobiDB-lite"/>
    </source>
</evidence>
<dbReference type="EMBL" id="KZ821231">
    <property type="protein sequence ID" value="PYH45489.1"/>
    <property type="molecule type" value="Genomic_DNA"/>
</dbReference>
<name>A0A318ZDQ2_9EURO</name>
<evidence type="ECO:0000313" key="2">
    <source>
        <dbReference type="EMBL" id="PYH45489.1"/>
    </source>
</evidence>
<dbReference type="Proteomes" id="UP000248349">
    <property type="component" value="Unassembled WGS sequence"/>
</dbReference>
<proteinExistence type="predicted"/>
<reference evidence="2 3" key="1">
    <citation type="submission" date="2016-12" db="EMBL/GenBank/DDBJ databases">
        <title>The genomes of Aspergillus section Nigri reveals drivers in fungal speciation.</title>
        <authorList>
            <consortium name="DOE Joint Genome Institute"/>
            <person name="Vesth T.C."/>
            <person name="Nybo J."/>
            <person name="Theobald S."/>
            <person name="Brandl J."/>
            <person name="Frisvad J.C."/>
            <person name="Nielsen K.F."/>
            <person name="Lyhne E.K."/>
            <person name="Kogle M.E."/>
            <person name="Kuo A."/>
            <person name="Riley R."/>
            <person name="Clum A."/>
            <person name="Nolan M."/>
            <person name="Lipzen A."/>
            <person name="Salamov A."/>
            <person name="Henrissat B."/>
            <person name="Wiebenga A."/>
            <person name="De Vries R.P."/>
            <person name="Grigoriev I.V."/>
            <person name="Mortensen U.H."/>
            <person name="Andersen M.R."/>
            <person name="Baker S.E."/>
        </authorList>
    </citation>
    <scope>NUCLEOTIDE SEQUENCE [LARGE SCALE GENOMIC DNA]</scope>
    <source>
        <strain evidence="2 3">JOP 1030-1</strain>
    </source>
</reference>
<accession>A0A318ZDQ2</accession>
<dbReference type="GeneID" id="37080847"/>
<dbReference type="RefSeq" id="XP_025431471.1">
    <property type="nucleotide sequence ID" value="XM_025579618.1"/>
</dbReference>
<feature type="region of interest" description="Disordered" evidence="1">
    <location>
        <begin position="750"/>
        <end position="769"/>
    </location>
</feature>
<dbReference type="AlphaFoldDB" id="A0A318ZDQ2"/>
<organism evidence="2 3">
    <name type="scientific">Aspergillus saccharolyticus JOP 1030-1</name>
    <dbReference type="NCBI Taxonomy" id="1450539"/>
    <lineage>
        <taxon>Eukaryota</taxon>
        <taxon>Fungi</taxon>
        <taxon>Dikarya</taxon>
        <taxon>Ascomycota</taxon>
        <taxon>Pezizomycotina</taxon>
        <taxon>Eurotiomycetes</taxon>
        <taxon>Eurotiomycetidae</taxon>
        <taxon>Eurotiales</taxon>
        <taxon>Aspergillaceae</taxon>
        <taxon>Aspergillus</taxon>
        <taxon>Aspergillus subgen. Circumdati</taxon>
    </lineage>
</organism>
<sequence length="825" mass="90314">MASQPACLETLPNELLDEIVSYLLVVTPSEINFHHQPALNVTSSSTPNLKNVAQVSSRLLEIVRPRLYGHCRLNDDELDDFLNFVASHELERHITSLVVMLGNGSLRDLDTNQLLRSLSNLNPLRIAVLAPPSRIGAMLSTKIPEEHSWAFQIAHQLWQWERTTPHGSSISTTSPLSTSLDITNYSSLRFNEGSSLRAYAHYEYFLFEVPSVLGRWGTIARMGAEEEKIAISRELQHLTSFSYTAIFPFYNHVKLVLDALDLMPNLKSLTVQLAPCSDDTAIDLTNRGPIDPNDPWMELATAYDIIAHSIVELGRSASLVHFRTLDYQNDALRVELYQAMGITFQDTEWVPNGRGEWNKMASNGELSQVTCPAIISIPSALSLAAKLITHFTPSIVSFLAMPAMVLVLSFSRLIYASGSILSLHCLHRHLKSLGTMHLTFSRPIIYSAVPLFVQDAIDASRRYRSLETAMDSFDKTYAADPVSPILAHTLLSSDRVINSSQGPEDDIDSSHSTHTAESWSLEADLNAGLHASPNCIFRAGAVIGFSRLRTKSNDDADDEYIGQLPRTLLTNHLVHQAKQLNNPNPTTVFIVHPATFNAFSPRRLLTSLLNNNSNSSSSSSSSSTATADPTPIPRKESLTRDEALACLDRVQIFPVFDLNAALQAIHEITASITDTHHGSLAQSQPLIILVAGLDTLAEGVVRTSNAVRGAAVLTTALRTLTQLTRTNPALVSVLLVNTSGLGTASAKASYASGPAAPRPHGEVNGQGQKEEGGVRSAFAENGTSLFSSLLMRTLDQAVDTHLLVSTVAKRAYETPYDYDKENGYY</sequence>